<comment type="subcellular location">
    <subcellularLocation>
        <location evidence="1">Plastid</location>
        <location evidence="1">Chloroplast</location>
    </subcellularLocation>
</comment>
<feature type="binding site" evidence="5">
    <location>
        <position position="184"/>
    </location>
    <ligand>
        <name>chlorophyll a</name>
        <dbReference type="ChEBI" id="CHEBI:58416"/>
        <label>1</label>
    </ligand>
</feature>
<feature type="binding site" evidence="5">
    <location>
        <position position="189"/>
    </location>
    <ligand>
        <name>chlorophyll a</name>
        <dbReference type="ChEBI" id="CHEBI:58416"/>
        <label>1</label>
    </ligand>
</feature>
<reference evidence="7" key="1">
    <citation type="journal article" date="2015" name="PLoS Genet.">
        <title>Genome Sequence and Transcriptome Analyses of Chrysochromulina tobin: Metabolic Tools for Enhanced Algal Fitness in the Prominent Order Prymnesiales (Haptophyceae).</title>
        <authorList>
            <person name="Hovde B.T."/>
            <person name="Deodato C.R."/>
            <person name="Hunsperger H.M."/>
            <person name="Ryken S.A."/>
            <person name="Yost W."/>
            <person name="Jha R.K."/>
            <person name="Patterson J."/>
            <person name="Monnat R.J. Jr."/>
            <person name="Barlow S.B."/>
            <person name="Starkenburg S.R."/>
            <person name="Cattolico R.A."/>
        </authorList>
    </citation>
    <scope>NUCLEOTIDE SEQUENCE</scope>
    <source>
        <strain evidence="7">CCMP291</strain>
    </source>
</reference>
<dbReference type="GO" id="GO:0009507">
    <property type="term" value="C:chloroplast"/>
    <property type="evidence" value="ECO:0007669"/>
    <property type="project" value="UniProtKB-SubCell"/>
</dbReference>
<dbReference type="EMBL" id="JWZX01001471">
    <property type="protein sequence ID" value="KOO33618.1"/>
    <property type="molecule type" value="Genomic_DNA"/>
</dbReference>
<dbReference type="OrthoDB" id="423598at2759"/>
<keyword evidence="4" id="KW-0934">Plastid</keyword>
<dbReference type="Proteomes" id="UP000037460">
    <property type="component" value="Unassembled WGS sequence"/>
</dbReference>
<keyword evidence="5" id="KW-0157">Chromophore</keyword>
<keyword evidence="5" id="KW-0148">Chlorophyll</keyword>
<feature type="binding site" description="axial binding residue" evidence="5">
    <location>
        <position position="66"/>
    </location>
    <ligand>
        <name>chlorophyll b</name>
        <dbReference type="ChEBI" id="CHEBI:61721"/>
        <label>1</label>
    </ligand>
    <ligandPart>
        <name>Mg</name>
        <dbReference type="ChEBI" id="CHEBI:25107"/>
    </ligandPart>
</feature>
<evidence type="ECO:0000256" key="1">
    <source>
        <dbReference type="ARBA" id="ARBA00004229"/>
    </source>
</evidence>
<dbReference type="Gene3D" id="1.10.3460.10">
    <property type="entry name" value="Chlorophyll a/b binding protein domain"/>
    <property type="match status" value="1"/>
</dbReference>
<proteinExistence type="predicted"/>
<accession>A0A0M0K5F8</accession>
<organism evidence="6 7">
    <name type="scientific">Chrysochromulina tobinii</name>
    <dbReference type="NCBI Taxonomy" id="1460289"/>
    <lineage>
        <taxon>Eukaryota</taxon>
        <taxon>Haptista</taxon>
        <taxon>Haptophyta</taxon>
        <taxon>Prymnesiophyceae</taxon>
        <taxon>Prymnesiales</taxon>
        <taxon>Chrysochromulinaceae</taxon>
        <taxon>Chrysochromulina</taxon>
    </lineage>
</organism>
<gene>
    <name evidence="6" type="ORF">Ctob_012924</name>
</gene>
<evidence type="ECO:0000313" key="7">
    <source>
        <dbReference type="Proteomes" id="UP000037460"/>
    </source>
</evidence>
<feature type="binding site" evidence="5">
    <location>
        <position position="64"/>
    </location>
    <ligand>
        <name>chlorophyll a</name>
        <dbReference type="ChEBI" id="CHEBI:58416"/>
        <label>1</label>
    </ligand>
</feature>
<dbReference type="InterPro" id="IPR001344">
    <property type="entry name" value="Chloro_AB-bd_pln"/>
</dbReference>
<protein>
    <submittedName>
        <fullName evidence="6">Protein fucoxanthin chlorophyll a c protein</fullName>
    </submittedName>
</protein>
<evidence type="ECO:0000256" key="2">
    <source>
        <dbReference type="ARBA" id="ARBA00022528"/>
    </source>
</evidence>
<dbReference type="SUPFAM" id="SSF103511">
    <property type="entry name" value="Chlorophyll a-b binding protein"/>
    <property type="match status" value="1"/>
</dbReference>
<dbReference type="GO" id="GO:0016168">
    <property type="term" value="F:chlorophyll binding"/>
    <property type="evidence" value="ECO:0007669"/>
    <property type="project" value="UniProtKB-KW"/>
</dbReference>
<comment type="caution">
    <text evidence="6">The sequence shown here is derived from an EMBL/GenBank/DDBJ whole genome shotgun (WGS) entry which is preliminary data.</text>
</comment>
<dbReference type="Pfam" id="PF00504">
    <property type="entry name" value="Chloroa_b-bind"/>
    <property type="match status" value="1"/>
</dbReference>
<evidence type="ECO:0000256" key="5">
    <source>
        <dbReference type="PIRSR" id="PIRSR601344-1"/>
    </source>
</evidence>
<dbReference type="GO" id="GO:0009765">
    <property type="term" value="P:photosynthesis, light harvesting"/>
    <property type="evidence" value="ECO:0007669"/>
    <property type="project" value="InterPro"/>
</dbReference>
<dbReference type="GO" id="GO:0016020">
    <property type="term" value="C:membrane"/>
    <property type="evidence" value="ECO:0007669"/>
    <property type="project" value="InterPro"/>
</dbReference>
<feature type="binding site" evidence="5">
    <location>
        <position position="187"/>
    </location>
    <ligand>
        <name>chlorophyll a</name>
        <dbReference type="ChEBI" id="CHEBI:58416"/>
        <label>1</label>
    </ligand>
</feature>
<evidence type="ECO:0000256" key="4">
    <source>
        <dbReference type="ARBA" id="ARBA00022640"/>
    </source>
</evidence>
<dbReference type="InterPro" id="IPR022796">
    <property type="entry name" value="Chloroa_b-bind"/>
</dbReference>
<dbReference type="AlphaFoldDB" id="A0A0M0K5F8"/>
<evidence type="ECO:0000313" key="6">
    <source>
        <dbReference type="EMBL" id="KOO33618.1"/>
    </source>
</evidence>
<keyword evidence="3" id="KW-0602">Photosynthesis</keyword>
<keyword evidence="2" id="KW-0150">Chloroplast</keyword>
<feature type="binding site" evidence="5">
    <location>
        <position position="183"/>
    </location>
    <ligand>
        <name>chlorophyll a</name>
        <dbReference type="ChEBI" id="CHEBI:58416"/>
        <label>1</label>
    </ligand>
</feature>
<sequence>MLASSFAAPRSITMAVKPIIMQAPTTSVASTAEIVRSIGDYGFDPLKLGTDETFTAFREAEIKHGRLAMLAAVAWPLQEILHPILVDQLRTSIPGVRDVLAETNGFSPSLLNGGLLQFDVAPTLMLAVFMGSVLELKDLKVRQAKGLAWNEYENNVLPGDLNFDPLNIAKNLPRDDKIDFLEKELLNGRLAMIAITAYVAEEVAFGVPVIQFTPDLFQPLIFANDFRAFMDGAFGMASMDGSVNGVAF</sequence>
<feature type="binding site" description="axial binding residue" evidence="5">
    <location>
        <position position="61"/>
    </location>
    <ligand>
        <name>chlorophyll b</name>
        <dbReference type="ChEBI" id="CHEBI:61721"/>
        <label>1</label>
    </ligand>
    <ligandPart>
        <name>Mg</name>
        <dbReference type="ChEBI" id="CHEBI:25107"/>
    </ligandPart>
</feature>
<keyword evidence="7" id="KW-1185">Reference proteome</keyword>
<name>A0A0M0K5F8_9EUKA</name>
<dbReference type="PANTHER" id="PTHR21649">
    <property type="entry name" value="CHLOROPHYLL A/B BINDING PROTEIN"/>
    <property type="match status" value="1"/>
</dbReference>
<evidence type="ECO:0000256" key="3">
    <source>
        <dbReference type="ARBA" id="ARBA00022531"/>
    </source>
</evidence>